<reference evidence="3 4" key="1">
    <citation type="submission" date="2024-04" db="EMBL/GenBank/DDBJ databases">
        <title>Isolation of an actinomycete strain from pig manure.</title>
        <authorList>
            <person name="Gong T."/>
            <person name="Yu Z."/>
            <person name="An M."/>
            <person name="Wei C."/>
            <person name="Yang W."/>
            <person name="Liu L."/>
        </authorList>
    </citation>
    <scope>NUCLEOTIDE SEQUENCE [LARGE SCALE GENOMIC DNA]</scope>
    <source>
        <strain evidence="3 4">ZF39</strain>
    </source>
</reference>
<dbReference type="NCBIfam" id="TIGR01554">
    <property type="entry name" value="major_cap_HK97"/>
    <property type="match status" value="1"/>
</dbReference>
<dbReference type="RefSeq" id="WP_425308239.1">
    <property type="nucleotide sequence ID" value="NZ_CP154795.1"/>
</dbReference>
<name>A0ABZ3FL80_9ACTN</name>
<dbReference type="InterPro" id="IPR024455">
    <property type="entry name" value="Phage_capsid"/>
</dbReference>
<protein>
    <submittedName>
        <fullName evidence="3">Phage major capsid protein</fullName>
    </submittedName>
</protein>
<proteinExistence type="predicted"/>
<dbReference type="Gene3D" id="3.30.2400.10">
    <property type="entry name" value="Major capsid protein gp5"/>
    <property type="match status" value="1"/>
</dbReference>
<dbReference type="Pfam" id="PF05065">
    <property type="entry name" value="Phage_capsid"/>
    <property type="match status" value="1"/>
</dbReference>
<dbReference type="SUPFAM" id="SSF56563">
    <property type="entry name" value="Major capsid protein gp5"/>
    <property type="match status" value="1"/>
</dbReference>
<evidence type="ECO:0000313" key="4">
    <source>
        <dbReference type="Proteomes" id="UP001442841"/>
    </source>
</evidence>
<evidence type="ECO:0000259" key="2">
    <source>
        <dbReference type="Pfam" id="PF05065"/>
    </source>
</evidence>
<comment type="subcellular location">
    <subcellularLocation>
        <location evidence="1">Virion</location>
    </subcellularLocation>
</comment>
<keyword evidence="4" id="KW-1185">Reference proteome</keyword>
<organism evidence="3 4">
    <name type="scientific">Ammonicoccus fulvus</name>
    <dbReference type="NCBI Taxonomy" id="3138240"/>
    <lineage>
        <taxon>Bacteria</taxon>
        <taxon>Bacillati</taxon>
        <taxon>Actinomycetota</taxon>
        <taxon>Actinomycetes</taxon>
        <taxon>Propionibacteriales</taxon>
        <taxon>Propionibacteriaceae</taxon>
        <taxon>Ammonicoccus</taxon>
    </lineage>
</organism>
<sequence>MSTIVTESGSPFSPDVNVLKAQDTVGDALILKCSTVLGSILGDQPAVNVGWFDGAEATYVAEADTIPTDNPTPANIEIRTGRLSVLSALSREMFEQVGTASALAESLQGSLIRAADAAFISQAAPTPPATAPSTGLANVTGAVSGAEVGASGLDELIDLRSILQSNGANPTHVLLAPDSAAEIFKLRTASGANTTLLGAAGVDAPAMTILGLPMIISSAVPSGKGLMLDKGAILSAVGSVEVSTSEHVLWAENGISVRGLWRIGFAVPKPKRLGLFDVTLPTRNPISGPGTATRRPGPLRHLEVTRCMDTQALTMWPTAWSSA</sequence>
<gene>
    <name evidence="3" type="ORF">AADG42_05600</name>
</gene>
<evidence type="ECO:0000313" key="3">
    <source>
        <dbReference type="EMBL" id="XAN06806.1"/>
    </source>
</evidence>
<feature type="domain" description="Phage capsid-like C-terminal" evidence="2">
    <location>
        <begin position="54"/>
        <end position="271"/>
    </location>
</feature>
<evidence type="ECO:0000256" key="1">
    <source>
        <dbReference type="ARBA" id="ARBA00004328"/>
    </source>
</evidence>
<accession>A0ABZ3FL80</accession>
<dbReference type="EMBL" id="CP154795">
    <property type="protein sequence ID" value="XAN06806.1"/>
    <property type="molecule type" value="Genomic_DNA"/>
</dbReference>
<dbReference type="Proteomes" id="UP001442841">
    <property type="component" value="Chromosome"/>
</dbReference>
<dbReference type="Gene3D" id="3.30.2320.10">
    <property type="entry name" value="hypothetical protein PF0899 domain"/>
    <property type="match status" value="1"/>
</dbReference>
<dbReference type="InterPro" id="IPR054612">
    <property type="entry name" value="Phage_capsid-like_C"/>
</dbReference>